<dbReference type="Pfam" id="PF00041">
    <property type="entry name" value="fn3"/>
    <property type="match status" value="1"/>
</dbReference>
<gene>
    <name evidence="5" type="primary">PLEST004830</name>
    <name evidence="5" type="ORF">PLESTB_000273400</name>
</gene>
<dbReference type="CDD" id="cd06467">
    <property type="entry name" value="p23_NUDC_like"/>
    <property type="match status" value="1"/>
</dbReference>
<dbReference type="InterPro" id="IPR007052">
    <property type="entry name" value="CS_dom"/>
</dbReference>
<dbReference type="OrthoDB" id="416217at2759"/>
<dbReference type="PANTHER" id="PTHR12356:SF3">
    <property type="entry name" value="NUCLEAR MIGRATION PROTEIN NUDC"/>
    <property type="match status" value="1"/>
</dbReference>
<evidence type="ECO:0000256" key="1">
    <source>
        <dbReference type="ARBA" id="ARBA00004496"/>
    </source>
</evidence>
<feature type="domain" description="CS" evidence="4">
    <location>
        <begin position="166"/>
        <end position="264"/>
    </location>
</feature>
<dbReference type="InterPro" id="IPR036116">
    <property type="entry name" value="FN3_sf"/>
</dbReference>
<keyword evidence="2" id="KW-0963">Cytoplasm</keyword>
<protein>
    <recommendedName>
        <fullName evidence="7">Fibronectin type-III domain-containing protein</fullName>
    </recommendedName>
</protein>
<dbReference type="Gene3D" id="2.60.40.10">
    <property type="entry name" value="Immunoglobulins"/>
    <property type="match status" value="1"/>
</dbReference>
<evidence type="ECO:0000313" key="6">
    <source>
        <dbReference type="Proteomes" id="UP001165080"/>
    </source>
</evidence>
<evidence type="ECO:0008006" key="7">
    <source>
        <dbReference type="Google" id="ProtNLM"/>
    </source>
</evidence>
<evidence type="ECO:0000256" key="2">
    <source>
        <dbReference type="ARBA" id="ARBA00022490"/>
    </source>
</evidence>
<dbReference type="InterPro" id="IPR013783">
    <property type="entry name" value="Ig-like_fold"/>
</dbReference>
<dbReference type="GO" id="GO:0051082">
    <property type="term" value="F:unfolded protein binding"/>
    <property type="evidence" value="ECO:0007669"/>
    <property type="project" value="TreeGrafter"/>
</dbReference>
<dbReference type="Pfam" id="PF04969">
    <property type="entry name" value="CS"/>
    <property type="match status" value="1"/>
</dbReference>
<accession>A0A9W6BCL8</accession>
<dbReference type="EMBL" id="BRXU01000002">
    <property type="protein sequence ID" value="GLC49667.1"/>
    <property type="molecule type" value="Genomic_DNA"/>
</dbReference>
<dbReference type="SMART" id="SM00060">
    <property type="entry name" value="FN3"/>
    <property type="match status" value="1"/>
</dbReference>
<dbReference type="GO" id="GO:0006457">
    <property type="term" value="P:protein folding"/>
    <property type="evidence" value="ECO:0007669"/>
    <property type="project" value="TreeGrafter"/>
</dbReference>
<dbReference type="PROSITE" id="PS51203">
    <property type="entry name" value="CS"/>
    <property type="match status" value="1"/>
</dbReference>
<dbReference type="PROSITE" id="PS50853">
    <property type="entry name" value="FN3"/>
    <property type="match status" value="1"/>
</dbReference>
<proteinExistence type="predicted"/>
<dbReference type="CDD" id="cd00063">
    <property type="entry name" value="FN3"/>
    <property type="match status" value="1"/>
</dbReference>
<dbReference type="SUPFAM" id="SSF49764">
    <property type="entry name" value="HSP20-like chaperones"/>
    <property type="match status" value="1"/>
</dbReference>
<evidence type="ECO:0000259" key="3">
    <source>
        <dbReference type="PROSITE" id="PS50853"/>
    </source>
</evidence>
<dbReference type="Proteomes" id="UP001165080">
    <property type="component" value="Unassembled WGS sequence"/>
</dbReference>
<dbReference type="InterPro" id="IPR008978">
    <property type="entry name" value="HSP20-like_chaperone"/>
</dbReference>
<keyword evidence="6" id="KW-1185">Reference proteome</keyword>
<comment type="caution">
    <text evidence="5">The sequence shown here is derived from an EMBL/GenBank/DDBJ whole genome shotgun (WGS) entry which is preliminary data.</text>
</comment>
<name>A0A9W6BCL8_9CHLO</name>
<dbReference type="AlphaFoldDB" id="A0A9W6BCL8"/>
<dbReference type="SUPFAM" id="SSF49265">
    <property type="entry name" value="Fibronectin type III"/>
    <property type="match status" value="1"/>
</dbReference>
<feature type="domain" description="Fibronectin type-III" evidence="3">
    <location>
        <begin position="58"/>
        <end position="153"/>
    </location>
</feature>
<dbReference type="PANTHER" id="PTHR12356">
    <property type="entry name" value="NUCLEAR MOVEMENT PROTEIN NUDC"/>
    <property type="match status" value="1"/>
</dbReference>
<dbReference type="InterPro" id="IPR037898">
    <property type="entry name" value="NudC_fam"/>
</dbReference>
<evidence type="ECO:0000259" key="4">
    <source>
        <dbReference type="PROSITE" id="PS51203"/>
    </source>
</evidence>
<sequence>MAWLPKPPNFRRLRRKISRDLTEMRLFFVDLVLFTFNYVKQYLYESTLGFTKRFLSRRPTPPRVQVKDVRCKRIRLQIDSSYSSPFNVEEFEVEWRPETDPPAEWTSVGKSDLTARTVARLKPDTPYEFRLRAWNQLGCSGWTAPLSSRTKLDPTVADGGGYGPGGPDKSYSWTQTASEVTATFKLPPGATKRDIGLELKPNCLEVSFRGEVLLQGELYGTVRGLGNGSTWYVERERDHMILVVSLEKQVKSLAPKFDYWRSFVLGHPEIDTHQIVSDGQATRMLDPGQLDPYQLQNMGLGHLSGGGART</sequence>
<dbReference type="Gene3D" id="2.60.40.790">
    <property type="match status" value="1"/>
</dbReference>
<organism evidence="5 6">
    <name type="scientific">Pleodorina starrii</name>
    <dbReference type="NCBI Taxonomy" id="330485"/>
    <lineage>
        <taxon>Eukaryota</taxon>
        <taxon>Viridiplantae</taxon>
        <taxon>Chlorophyta</taxon>
        <taxon>core chlorophytes</taxon>
        <taxon>Chlorophyceae</taxon>
        <taxon>CS clade</taxon>
        <taxon>Chlamydomonadales</taxon>
        <taxon>Volvocaceae</taxon>
        <taxon>Pleodorina</taxon>
    </lineage>
</organism>
<reference evidence="5 6" key="1">
    <citation type="journal article" date="2023" name="Commun. Biol.">
        <title>Reorganization of the ancestral sex-determining regions during the evolution of trioecy in Pleodorina starrii.</title>
        <authorList>
            <person name="Takahashi K."/>
            <person name="Suzuki S."/>
            <person name="Kawai-Toyooka H."/>
            <person name="Yamamoto K."/>
            <person name="Hamaji T."/>
            <person name="Ootsuki R."/>
            <person name="Yamaguchi H."/>
            <person name="Kawachi M."/>
            <person name="Higashiyama T."/>
            <person name="Nozaki H."/>
        </authorList>
    </citation>
    <scope>NUCLEOTIDE SEQUENCE [LARGE SCALE GENOMIC DNA]</scope>
    <source>
        <strain evidence="5 6">NIES-4479</strain>
    </source>
</reference>
<comment type="subcellular location">
    <subcellularLocation>
        <location evidence="1">Cytoplasm</location>
    </subcellularLocation>
</comment>
<dbReference type="GO" id="GO:0005737">
    <property type="term" value="C:cytoplasm"/>
    <property type="evidence" value="ECO:0007669"/>
    <property type="project" value="UniProtKB-SubCell"/>
</dbReference>
<dbReference type="InterPro" id="IPR003961">
    <property type="entry name" value="FN3_dom"/>
</dbReference>
<evidence type="ECO:0000313" key="5">
    <source>
        <dbReference type="EMBL" id="GLC49667.1"/>
    </source>
</evidence>